<proteinExistence type="predicted"/>
<evidence type="ECO:0000313" key="2">
    <source>
        <dbReference type="EMBL" id="RGL87794.1"/>
    </source>
</evidence>
<reference evidence="1 4" key="1">
    <citation type="journal article" date="2016" name="Nat. Biotechnol.">
        <title>Measurement of bacterial replication rates in microbial communities.</title>
        <authorList>
            <person name="Brown C.T."/>
            <person name="Olm M.R."/>
            <person name="Thomas B.C."/>
            <person name="Banfield J.F."/>
        </authorList>
    </citation>
    <scope>NUCLEOTIDE SEQUENCE [LARGE SCALE GENOMIC DNA]</scope>
    <source>
        <strain evidence="1">42_262</strain>
    </source>
</reference>
<name>A0A1Q6IRY5_PHOVU</name>
<evidence type="ECO:0000313" key="4">
    <source>
        <dbReference type="Proteomes" id="UP000186631"/>
    </source>
</evidence>
<dbReference type="AlphaFoldDB" id="A0A1Q6IRY5"/>
<dbReference type="Proteomes" id="UP000261278">
    <property type="component" value="Unassembled WGS sequence"/>
</dbReference>
<evidence type="ECO:0000313" key="1">
    <source>
        <dbReference type="EMBL" id="OKZ43637.1"/>
    </source>
</evidence>
<evidence type="ECO:0000313" key="5">
    <source>
        <dbReference type="Proteomes" id="UP000261278"/>
    </source>
</evidence>
<dbReference type="Proteomes" id="UP000283713">
    <property type="component" value="Unassembled WGS sequence"/>
</dbReference>
<evidence type="ECO:0000313" key="6">
    <source>
        <dbReference type="Proteomes" id="UP000283713"/>
    </source>
</evidence>
<evidence type="ECO:0000313" key="3">
    <source>
        <dbReference type="EMBL" id="RHH80888.1"/>
    </source>
</evidence>
<dbReference type="EMBL" id="QSSN01000004">
    <property type="protein sequence ID" value="RGL87794.1"/>
    <property type="molecule type" value="Genomic_DNA"/>
</dbReference>
<reference evidence="5 6" key="2">
    <citation type="submission" date="2018-08" db="EMBL/GenBank/DDBJ databases">
        <title>A genome reference for cultivated species of the human gut microbiota.</title>
        <authorList>
            <person name="Zou Y."/>
            <person name="Xue W."/>
            <person name="Luo G."/>
        </authorList>
    </citation>
    <scope>NUCLEOTIDE SEQUENCE [LARGE SCALE GENOMIC DNA]</scope>
    <source>
        <strain evidence="3 6">AM16-6</strain>
        <strain evidence="2 5">TF05-18</strain>
    </source>
</reference>
<accession>A0A1Q6IRY5</accession>
<dbReference type="EMBL" id="MNQV01000236">
    <property type="protein sequence ID" value="OKZ43637.1"/>
    <property type="molecule type" value="Genomic_DNA"/>
</dbReference>
<comment type="caution">
    <text evidence="1">The sequence shown here is derived from an EMBL/GenBank/DDBJ whole genome shotgun (WGS) entry which is preliminary data.</text>
</comment>
<dbReference type="RefSeq" id="WP_008143029.1">
    <property type="nucleotide sequence ID" value="NZ_JAHPXM010000004.1"/>
</dbReference>
<protein>
    <submittedName>
        <fullName evidence="1">Ubiquitin carboxyl-hydrolase</fullName>
    </submittedName>
</protein>
<dbReference type="GO" id="GO:0016787">
    <property type="term" value="F:hydrolase activity"/>
    <property type="evidence" value="ECO:0007669"/>
    <property type="project" value="UniProtKB-KW"/>
</dbReference>
<organism evidence="1 4">
    <name type="scientific">Phocaeicola vulgatus</name>
    <name type="common">Bacteroides vulgatus</name>
    <dbReference type="NCBI Taxonomy" id="821"/>
    <lineage>
        <taxon>Bacteria</taxon>
        <taxon>Pseudomonadati</taxon>
        <taxon>Bacteroidota</taxon>
        <taxon>Bacteroidia</taxon>
        <taxon>Bacteroidales</taxon>
        <taxon>Bacteroidaceae</taxon>
        <taxon>Phocaeicola</taxon>
    </lineage>
</organism>
<dbReference type="EMBL" id="QRKA01000009">
    <property type="protein sequence ID" value="RHH80888.1"/>
    <property type="molecule type" value="Genomic_DNA"/>
</dbReference>
<keyword evidence="1" id="KW-0378">Hydrolase</keyword>
<gene>
    <name evidence="1" type="ORF">BHV80_17055</name>
    <name evidence="3" type="ORF">DW193_07815</name>
    <name evidence="2" type="ORF">DXC44_05330</name>
</gene>
<dbReference type="Proteomes" id="UP000186631">
    <property type="component" value="Unassembled WGS sequence"/>
</dbReference>
<sequence length="362" mass="41142">MSRKKQETKVLCPGCGTEFAIADKEFAATGTVIGKNSDLGTVYPVVAGHNSPAGLPKGARERIEALRGAGVDVSCLFAMQGAEGGEYIASNKDGKLTILDDNDPIFGSIMAQGTVPNNRLFRRWVMAQMFHMMSYTHYREKEPAGVTEMIHRKGYDYQWKMLLNELHAQMKMEHKDITGFAERNRWFNRDVVLAIASDYVNALKKHVGNLETRKCKGVPYKRIHGRNIFVEDLQSKLYYPLSIAITHIRHALDATQLYNAVRQFNDRRIRLPWGTPQSKAWMDAYKGAGAFFTMQNLIRFHGCTAVNDRGRRLDKYQSLAFLSAKAEEYKNGEGWRLLAVLKKMLADNNINIKKKMAAWRKK</sequence>
<dbReference type="GeneID" id="98398682"/>